<dbReference type="RefSeq" id="WP_190993250.1">
    <property type="nucleotide sequence ID" value="NZ_JACOIK010000003.1"/>
</dbReference>
<feature type="region of interest" description="Disordered" evidence="1">
    <location>
        <begin position="1"/>
        <end position="22"/>
    </location>
</feature>
<comment type="caution">
    <text evidence="2">The sequence shown here is derived from an EMBL/GenBank/DDBJ whole genome shotgun (WGS) entry which is preliminary data.</text>
</comment>
<reference evidence="2 3" key="1">
    <citation type="submission" date="2020-08" db="EMBL/GenBank/DDBJ databases">
        <title>Sphingobacterium sp. DN00404 isolated from aquaculture water.</title>
        <authorList>
            <person name="Zhang M."/>
        </authorList>
    </citation>
    <scope>NUCLEOTIDE SEQUENCE [LARGE SCALE GENOMIC DNA]</scope>
    <source>
        <strain evidence="2 3">DN00404</strain>
    </source>
</reference>
<gene>
    <name evidence="2" type="ORF">H8B06_05255</name>
</gene>
<accession>A0ABR7YLL2</accession>
<sequence length="79" mass="8924">MEEQNSMLSLETGEAWNGGEPGKSEKLTYIVPKVGLTFVELENNIAAGSITVNENNNVVEESWMVEEDDRREIDLDFFN</sequence>
<proteinExistence type="predicted"/>
<name>A0ABR7YLL2_9SPHI</name>
<dbReference type="EMBL" id="JACOIK010000003">
    <property type="protein sequence ID" value="MBD1432225.1"/>
    <property type="molecule type" value="Genomic_DNA"/>
</dbReference>
<evidence type="ECO:0000256" key="1">
    <source>
        <dbReference type="SAM" id="MobiDB-lite"/>
    </source>
</evidence>
<evidence type="ECO:0000313" key="2">
    <source>
        <dbReference type="EMBL" id="MBD1432225.1"/>
    </source>
</evidence>
<keyword evidence="3" id="KW-1185">Reference proteome</keyword>
<evidence type="ECO:0000313" key="3">
    <source>
        <dbReference type="Proteomes" id="UP000602759"/>
    </source>
</evidence>
<organism evidence="2 3">
    <name type="scientific">Sphingobacterium micropteri</name>
    <dbReference type="NCBI Taxonomy" id="2763501"/>
    <lineage>
        <taxon>Bacteria</taxon>
        <taxon>Pseudomonadati</taxon>
        <taxon>Bacteroidota</taxon>
        <taxon>Sphingobacteriia</taxon>
        <taxon>Sphingobacteriales</taxon>
        <taxon>Sphingobacteriaceae</taxon>
        <taxon>Sphingobacterium</taxon>
    </lineage>
</organism>
<dbReference type="Proteomes" id="UP000602759">
    <property type="component" value="Unassembled WGS sequence"/>
</dbReference>
<protein>
    <submittedName>
        <fullName evidence="2">Uncharacterized protein</fullName>
    </submittedName>
</protein>